<dbReference type="PANTHER" id="PTHR46795:SF3">
    <property type="entry name" value="ABC TRANSPORTER PERMEASE"/>
    <property type="match status" value="1"/>
</dbReference>
<dbReference type="EMBL" id="JAUDEO010000026">
    <property type="protein sequence ID" value="MDM8334011.1"/>
    <property type="molecule type" value="Genomic_DNA"/>
</dbReference>
<evidence type="ECO:0000259" key="7">
    <source>
        <dbReference type="Pfam" id="PF02687"/>
    </source>
</evidence>
<comment type="subcellular location">
    <subcellularLocation>
        <location evidence="1 6">Cell membrane</location>
        <topology evidence="1 6">Multi-pass membrane protein</topology>
    </subcellularLocation>
</comment>
<protein>
    <submittedName>
        <fullName evidence="8">ABC transporter permease</fullName>
    </submittedName>
</protein>
<feature type="transmembrane region" description="Helical" evidence="6">
    <location>
        <begin position="146"/>
        <end position="173"/>
    </location>
</feature>
<dbReference type="RefSeq" id="WP_289560227.1">
    <property type="nucleotide sequence ID" value="NZ_JAUDEO010000026.1"/>
</dbReference>
<evidence type="ECO:0000256" key="2">
    <source>
        <dbReference type="ARBA" id="ARBA00022475"/>
    </source>
</evidence>
<gene>
    <name evidence="8" type="ORF">QUW46_05440</name>
</gene>
<evidence type="ECO:0000313" key="8">
    <source>
        <dbReference type="EMBL" id="MDM8334011.1"/>
    </source>
</evidence>
<accession>A0ABT7VPE6</accession>
<keyword evidence="4 6" id="KW-1133">Transmembrane helix</keyword>
<keyword evidence="9" id="KW-1185">Reference proteome</keyword>
<dbReference type="InterPro" id="IPR052536">
    <property type="entry name" value="ABC-4_Integral_Memb_Prot"/>
</dbReference>
<sequence>MLFIHLLNSSIKRNTRVYGPYLVATSMLVAINYIFAAISANHSLSNLSSGAVTSSLLKLGTTFILLVTAAFLLYVNNFLWQQRRHEIGLYSMLGMTSRNIGWLLILEKIYLLVISLVAGLVTGVIFEKLAFLGFNRLLQIDHLHQPWIAPWALVKTCLAISGYFIVLMLIDLLKAHRLKPASLWASTTGVPQKHGIFFSLAGCAGIIVLALAYYITLTTKPKVTAINHFMLAVTLVVVGTYLLFIAGSVLFLSFLTKRRHFYYQPRHFIAVSGMRQRMEQNGAALATICLLGSAVLVILFTVLTLYTGIHSTVKSYTPTDITIIGRQPLNGAQKKIIYQTGKAHHATVQNLTTYQATTAQVGYWQGKNFINQGSINHLTTKTSSGIVFVTTATYRRLTGQQTRLTNHQALLYSPAKQRSGKLVVDGHPYQTRALPKLSFAFNPEHSIFSPAFMVVNHLPQGVATMNVTTMNYRLTGGNTKQVAFETDLQPRLGLVNLQFTGAATITALFKELYGGMVFIGILVSLALAITTTIVIYFKQISEGYADQHRFTTMQEVGLSEAETTKSIHSQVLMVFMLPIIGAVINLFFAFPAIRQIMVQLNFYNLPAMVLIAGIITLALLFLYLIIYGLTTKVYQHIVDQD</sequence>
<comment type="caution">
    <text evidence="8">The sequence shown here is derived from an EMBL/GenBank/DDBJ whole genome shotgun (WGS) entry which is preliminary data.</text>
</comment>
<feature type="transmembrane region" description="Helical" evidence="6">
    <location>
        <begin position="21"/>
        <end position="40"/>
    </location>
</feature>
<feature type="transmembrane region" description="Helical" evidence="6">
    <location>
        <begin position="100"/>
        <end position="126"/>
    </location>
</feature>
<reference evidence="8" key="2">
    <citation type="submission" date="2023-06" db="EMBL/GenBank/DDBJ databases">
        <authorList>
            <person name="Zeman M."/>
            <person name="Kubasova T."/>
            <person name="Jahodarova E."/>
            <person name="Nykrynova M."/>
            <person name="Rychlik I."/>
        </authorList>
    </citation>
    <scope>NUCLEOTIDE SEQUENCE</scope>
    <source>
        <strain evidence="8">105_WCHN</strain>
    </source>
</reference>
<comment type="similarity">
    <text evidence="6">Belongs to the ABC-4 integral membrane protein family.</text>
</comment>
<name>A0ABT7VPE6_9LACO</name>
<evidence type="ECO:0000256" key="1">
    <source>
        <dbReference type="ARBA" id="ARBA00004651"/>
    </source>
</evidence>
<feature type="transmembrane region" description="Helical" evidence="6">
    <location>
        <begin position="229"/>
        <end position="256"/>
    </location>
</feature>
<feature type="transmembrane region" description="Helical" evidence="6">
    <location>
        <begin position="571"/>
        <end position="593"/>
    </location>
</feature>
<dbReference type="Proteomes" id="UP001529423">
    <property type="component" value="Unassembled WGS sequence"/>
</dbReference>
<keyword evidence="3 6" id="KW-0812">Transmembrane</keyword>
<dbReference type="PIRSF" id="PIRSF018968">
    <property type="entry name" value="ABC_permease_BceB"/>
    <property type="match status" value="1"/>
</dbReference>
<feature type="transmembrane region" description="Helical" evidence="6">
    <location>
        <begin position="194"/>
        <end position="217"/>
    </location>
</feature>
<dbReference type="PANTHER" id="PTHR46795">
    <property type="entry name" value="ABC TRANSPORTER PERMEASE-RELATED-RELATED"/>
    <property type="match status" value="1"/>
</dbReference>
<evidence type="ECO:0000256" key="4">
    <source>
        <dbReference type="ARBA" id="ARBA00022989"/>
    </source>
</evidence>
<reference evidence="8" key="1">
    <citation type="submission" date="2023-06" db="EMBL/GenBank/DDBJ databases">
        <title>Identification and characterization of horizontal gene transfer across gut microbiota members of farm animals based on homology search.</title>
        <authorList>
            <person name="Schwarzerova J."/>
            <person name="Nykrynova M."/>
            <person name="Jureckova K."/>
            <person name="Cejkova D."/>
            <person name="Rychlik I."/>
        </authorList>
    </citation>
    <scope>NUCLEOTIDE SEQUENCE</scope>
    <source>
        <strain evidence="8">105_WCHN</strain>
    </source>
</reference>
<evidence type="ECO:0000256" key="6">
    <source>
        <dbReference type="PIRNR" id="PIRNR018968"/>
    </source>
</evidence>
<keyword evidence="2 6" id="KW-1003">Cell membrane</keyword>
<feature type="transmembrane region" description="Helical" evidence="6">
    <location>
        <begin position="60"/>
        <end position="79"/>
    </location>
</feature>
<keyword evidence="6" id="KW-0813">Transport</keyword>
<feature type="transmembrane region" description="Helical" evidence="6">
    <location>
        <begin position="283"/>
        <end position="306"/>
    </location>
</feature>
<feature type="transmembrane region" description="Helical" evidence="6">
    <location>
        <begin position="512"/>
        <end position="537"/>
    </location>
</feature>
<evidence type="ECO:0000256" key="3">
    <source>
        <dbReference type="ARBA" id="ARBA00022692"/>
    </source>
</evidence>
<proteinExistence type="inferred from homology"/>
<dbReference type="InterPro" id="IPR003838">
    <property type="entry name" value="ABC3_permease_C"/>
</dbReference>
<dbReference type="Pfam" id="PF02687">
    <property type="entry name" value="FtsX"/>
    <property type="match status" value="1"/>
</dbReference>
<feature type="transmembrane region" description="Helical" evidence="6">
    <location>
        <begin position="605"/>
        <end position="626"/>
    </location>
</feature>
<feature type="domain" description="ABC3 transporter permease C-terminal" evidence="7">
    <location>
        <begin position="62"/>
        <end position="169"/>
    </location>
</feature>
<organism evidence="8 9">
    <name type="scientific">Limosilactobacillus panis</name>
    <dbReference type="NCBI Taxonomy" id="47493"/>
    <lineage>
        <taxon>Bacteria</taxon>
        <taxon>Bacillati</taxon>
        <taxon>Bacillota</taxon>
        <taxon>Bacilli</taxon>
        <taxon>Lactobacillales</taxon>
        <taxon>Lactobacillaceae</taxon>
        <taxon>Limosilactobacillus</taxon>
    </lineage>
</organism>
<keyword evidence="5 6" id="KW-0472">Membrane</keyword>
<evidence type="ECO:0000256" key="5">
    <source>
        <dbReference type="ARBA" id="ARBA00023136"/>
    </source>
</evidence>
<dbReference type="InterPro" id="IPR027022">
    <property type="entry name" value="ABC_permease_BceB-typ"/>
</dbReference>
<evidence type="ECO:0000313" key="9">
    <source>
        <dbReference type="Proteomes" id="UP001529423"/>
    </source>
</evidence>